<organism evidence="1 2">
    <name type="scientific">Silurus asotus</name>
    <name type="common">Amur catfish</name>
    <name type="synonym">Parasilurus asotus</name>
    <dbReference type="NCBI Taxonomy" id="30991"/>
    <lineage>
        <taxon>Eukaryota</taxon>
        <taxon>Metazoa</taxon>
        <taxon>Chordata</taxon>
        <taxon>Craniata</taxon>
        <taxon>Vertebrata</taxon>
        <taxon>Euteleostomi</taxon>
        <taxon>Actinopterygii</taxon>
        <taxon>Neopterygii</taxon>
        <taxon>Teleostei</taxon>
        <taxon>Ostariophysi</taxon>
        <taxon>Siluriformes</taxon>
        <taxon>Siluridae</taxon>
        <taxon>Silurus</taxon>
    </lineage>
</organism>
<comment type="caution">
    <text evidence="1">The sequence shown here is derived from an EMBL/GenBank/DDBJ whole genome shotgun (WGS) entry which is preliminary data.</text>
</comment>
<keyword evidence="2" id="KW-1185">Reference proteome</keyword>
<dbReference type="EMBL" id="MU551697">
    <property type="protein sequence ID" value="KAI5617851.1"/>
    <property type="molecule type" value="Genomic_DNA"/>
</dbReference>
<sequence length="43" mass="4997">MAHSKRFAAIPMSKDFQKKVLMQDLDLEPDTASEKVTHLLRRL</sequence>
<reference evidence="1" key="1">
    <citation type="submission" date="2018-07" db="EMBL/GenBank/DDBJ databases">
        <title>Comparative genomics of catfishes provides insights into carnivory and benthic adaptation.</title>
        <authorList>
            <person name="Zhang Y."/>
            <person name="Wang D."/>
            <person name="Peng Z."/>
            <person name="Zheng S."/>
            <person name="Shao F."/>
            <person name="Tao W."/>
        </authorList>
    </citation>
    <scope>NUCLEOTIDE SEQUENCE</scope>
    <source>
        <strain evidence="1">Chongqing</strain>
    </source>
</reference>
<dbReference type="AlphaFoldDB" id="A0AAD5AKK6"/>
<protein>
    <submittedName>
        <fullName evidence="1">Uncharacterized protein</fullName>
    </submittedName>
</protein>
<gene>
    <name evidence="1" type="ORF">C0J50_22440</name>
</gene>
<dbReference type="Proteomes" id="UP001205998">
    <property type="component" value="Unassembled WGS sequence"/>
</dbReference>
<name>A0AAD5AKK6_SILAS</name>
<proteinExistence type="predicted"/>
<accession>A0AAD5AKK6</accession>
<evidence type="ECO:0000313" key="2">
    <source>
        <dbReference type="Proteomes" id="UP001205998"/>
    </source>
</evidence>
<evidence type="ECO:0000313" key="1">
    <source>
        <dbReference type="EMBL" id="KAI5617851.1"/>
    </source>
</evidence>